<dbReference type="SUPFAM" id="SSF69318">
    <property type="entry name" value="Integrin alpha N-terminal domain"/>
    <property type="match status" value="1"/>
</dbReference>
<dbReference type="RefSeq" id="WP_279948359.1">
    <property type="nucleotide sequence ID" value="NZ_BAABEN010000003.1"/>
</dbReference>
<protein>
    <submittedName>
        <fullName evidence="2">DNRLRE domain-containing protein</fullName>
    </submittedName>
</protein>
<dbReference type="Proteomes" id="UP001607069">
    <property type="component" value="Unassembled WGS sequence"/>
</dbReference>
<organism evidence="2 3">
    <name type="scientific">Streptomyces chitinivorans</name>
    <dbReference type="NCBI Taxonomy" id="1257027"/>
    <lineage>
        <taxon>Bacteria</taxon>
        <taxon>Bacillati</taxon>
        <taxon>Actinomycetota</taxon>
        <taxon>Actinomycetes</taxon>
        <taxon>Kitasatosporales</taxon>
        <taxon>Streptomycetaceae</taxon>
        <taxon>Streptomyces</taxon>
    </lineage>
</organism>
<dbReference type="InterPro" id="IPR028994">
    <property type="entry name" value="Integrin_alpha_N"/>
</dbReference>
<proteinExistence type="predicted"/>
<name>A0ABW7HVW4_9ACTN</name>
<evidence type="ECO:0000313" key="3">
    <source>
        <dbReference type="Proteomes" id="UP001607069"/>
    </source>
</evidence>
<feature type="region of interest" description="Disordered" evidence="1">
    <location>
        <begin position="128"/>
        <end position="168"/>
    </location>
</feature>
<reference evidence="2 3" key="1">
    <citation type="submission" date="2024-10" db="EMBL/GenBank/DDBJ databases">
        <authorList>
            <person name="Cho J.-C."/>
        </authorList>
    </citation>
    <scope>NUCLEOTIDE SEQUENCE [LARGE SCALE GENOMIC DNA]</scope>
    <source>
        <strain evidence="2 3">KCTC29696</strain>
    </source>
</reference>
<accession>A0ABW7HVW4</accession>
<keyword evidence="3" id="KW-1185">Reference proteome</keyword>
<comment type="caution">
    <text evidence="2">The sequence shown here is derived from an EMBL/GenBank/DDBJ whole genome shotgun (WGS) entry which is preliminary data.</text>
</comment>
<gene>
    <name evidence="2" type="ORF">ACG5V6_15080</name>
</gene>
<sequence length="1068" mass="113622">MTAPRLVSPFVRTRTRLACTLGLLLAALTAALLPWWQWPPGDGGRPSGGRAAEAGKARAEPRDEAAAAAEARRRGKPVPVDTATTATSLTWALPEGGLRTRIHALPQRARNGEGRWAAIDTELERTDDAPGALGIRPANAPLPVRFSNGGARGAPGGARGGEDRSGRSYTRLPVTLRSDGSPAGESVLAEVEIDGHTIAYTWPGPLPEPVLDGPRALYPEVLPGVDLLLVAREEGGFGQLLIVKDREAAQQKALEAPAYGLRSKTAVFRHDETTGGVRALDEDGEEITSIPTPFAWDSSGQDPEASEARPRTSTATTADVLELSGLSGAEPGSRQAPMPTRLDGDGTGSARLHLDAAATGLLTDGEARFPLFLDPTLNSGWKAWTTAYKPYPNTSFYNGTNFNSGTSDARVGHEDDTNGTARSFWRMGYSSSLKGATVTSAKFKVLNNHSWSCTKRQFELYLTGAISSGTTWNKQPSWSTLQDKLSFAHGWSSSCADEYVSFDVKNAAQKGADGGWSSITLGMRATSESDTQTWRKFRATSATLEVVYNRKPNEPKYGKTSPGGDCVPGPGGGRTVGKTNLVLSATATDPDGNLKGLRFRFWKTGGTVPTGTLVTSLSSGKGSITIPSTSLEDKTTYSWDVRAEDSSGAVSTYFPPGTDPCRITVDGEAPPAPEVSSDVFPEATSDGATWATVKFGETGPITFSSPGAVRFTYAFEGLNAKEAKATSGTATVPDLKPPHSGPTYLHVYAYDAYGNRSERTNHPFYVPPRDAADGPGDTGGDGMPDLLIIDANGNLRTLPSDVGGELYGSLASSYTTGGKLNPSGHWYDPDAPDGMTAALITKHSDAYPGDGVTDLFARTPDGGFWLYPGDGYGSFNVDKRLRVLLPSNAPDPATWTQIKAVGDVTGDKLPDLFLRAGTAFWALTGYTGASFQEATLMNGNAWARRDVVNVADVDLDGTPDLLWRNLDNGNMYVRHGKPGTGPDSVDLHSLKLAVNSRDGDVRYGTNWSDTDIPVVVGIPDVNGDRIPDMWAVYGSDGKTRIYHPSKTNTNAAVKMVLSVDWRNIKSFG</sequence>
<feature type="region of interest" description="Disordered" evidence="1">
    <location>
        <begin position="43"/>
        <end position="83"/>
    </location>
</feature>
<dbReference type="EMBL" id="JBIHMK010000052">
    <property type="protein sequence ID" value="MFH0249535.1"/>
    <property type="molecule type" value="Genomic_DNA"/>
</dbReference>
<dbReference type="NCBIfam" id="NF033679">
    <property type="entry name" value="DNRLRE_dom"/>
    <property type="match status" value="1"/>
</dbReference>
<evidence type="ECO:0000313" key="2">
    <source>
        <dbReference type="EMBL" id="MFH0249535.1"/>
    </source>
</evidence>
<feature type="compositionally biased region" description="Basic and acidic residues" evidence="1">
    <location>
        <begin position="53"/>
        <end position="65"/>
    </location>
</feature>
<evidence type="ECO:0000256" key="1">
    <source>
        <dbReference type="SAM" id="MobiDB-lite"/>
    </source>
</evidence>
<feature type="region of interest" description="Disordered" evidence="1">
    <location>
        <begin position="291"/>
        <end position="347"/>
    </location>
</feature>
<feature type="compositionally biased region" description="Gly residues" evidence="1">
    <location>
        <begin position="150"/>
        <end position="159"/>
    </location>
</feature>